<evidence type="ECO:0000313" key="3">
    <source>
        <dbReference type="Proteomes" id="UP000293331"/>
    </source>
</evidence>
<dbReference type="Pfam" id="PF19573">
    <property type="entry name" value="DUF6089"/>
    <property type="match status" value="1"/>
</dbReference>
<comment type="caution">
    <text evidence="2">The sequence shown here is derived from an EMBL/GenBank/DDBJ whole genome shotgun (WGS) entry which is preliminary data.</text>
</comment>
<sequence>MPVTIKLPLMPKFIAGFLLLFITINTNAQTWEIGGALGAAGYIGDLNVNNPVKPSGAFAGLFVKRNFNRYLAAKLSYSFAQISGADSTSSSQQFRDRNLSFKTPLQELSLMAEFNFMSYIPDAGKNKYTPYIYAGAGITSYAPKATTQAGNVIGLRGLQTEGQASPYATKAIVVPFGAGLKYNFSGKWTVAADLGYRFTTTDYLDDVSGLYASPASLPNATAVKLADRSGEKTGVYIGTPGTQRGDFKPRDFYMFVGFTISYTFVTSACYY</sequence>
<keyword evidence="3" id="KW-1185">Reference proteome</keyword>
<dbReference type="InterPro" id="IPR011250">
    <property type="entry name" value="OMP/PagP_B-barrel"/>
</dbReference>
<evidence type="ECO:0000259" key="1">
    <source>
        <dbReference type="Pfam" id="PF19573"/>
    </source>
</evidence>
<dbReference type="OrthoDB" id="654178at2"/>
<proteinExistence type="predicted"/>
<organism evidence="2 3">
    <name type="scientific">Mucilaginibacter terrigena</name>
    <dbReference type="NCBI Taxonomy" id="2492395"/>
    <lineage>
        <taxon>Bacteria</taxon>
        <taxon>Pseudomonadati</taxon>
        <taxon>Bacteroidota</taxon>
        <taxon>Sphingobacteriia</taxon>
        <taxon>Sphingobacteriales</taxon>
        <taxon>Sphingobacteriaceae</taxon>
        <taxon>Mucilaginibacter</taxon>
    </lineage>
</organism>
<reference evidence="2 3" key="1">
    <citation type="submission" date="2019-02" db="EMBL/GenBank/DDBJ databases">
        <title>Bacterial novel species Mucilaginibacter sp. 17JY9-4 isolated from soil.</title>
        <authorList>
            <person name="Jung H.-Y."/>
        </authorList>
    </citation>
    <scope>NUCLEOTIDE SEQUENCE [LARGE SCALE GENOMIC DNA]</scope>
    <source>
        <strain evidence="2 3">17JY9-4</strain>
    </source>
</reference>
<dbReference type="Proteomes" id="UP000293331">
    <property type="component" value="Unassembled WGS sequence"/>
</dbReference>
<name>A0A4Q5LNZ7_9SPHI</name>
<accession>A0A4Q5LNZ7</accession>
<dbReference type="SUPFAM" id="SSF56925">
    <property type="entry name" value="OMPA-like"/>
    <property type="match status" value="1"/>
</dbReference>
<dbReference type="AlphaFoldDB" id="A0A4Q5LNZ7"/>
<dbReference type="Gene3D" id="2.40.160.20">
    <property type="match status" value="1"/>
</dbReference>
<gene>
    <name evidence="2" type="ORF">EWM62_03910</name>
</gene>
<dbReference type="InterPro" id="IPR045743">
    <property type="entry name" value="DUF6089"/>
</dbReference>
<feature type="domain" description="DUF6089" evidence="1">
    <location>
        <begin position="14"/>
        <end position="206"/>
    </location>
</feature>
<protein>
    <recommendedName>
        <fullName evidence="1">DUF6089 domain-containing protein</fullName>
    </recommendedName>
</protein>
<evidence type="ECO:0000313" key="2">
    <source>
        <dbReference type="EMBL" id="RYU91093.1"/>
    </source>
</evidence>
<dbReference type="EMBL" id="SEWG01000002">
    <property type="protein sequence ID" value="RYU91093.1"/>
    <property type="molecule type" value="Genomic_DNA"/>
</dbReference>